<evidence type="ECO:0000313" key="11">
    <source>
        <dbReference type="Proteomes" id="UP000334380"/>
    </source>
</evidence>
<keyword evidence="8" id="KW-0066">ATP synthesis</keyword>
<dbReference type="NCBIfam" id="TIGR03166">
    <property type="entry name" value="alt_F1F0_F1_eps"/>
    <property type="match status" value="1"/>
</dbReference>
<dbReference type="CDD" id="cd12152">
    <property type="entry name" value="F1-ATPase_delta"/>
    <property type="match status" value="1"/>
</dbReference>
<evidence type="ECO:0000256" key="3">
    <source>
        <dbReference type="ARBA" id="ARBA00005712"/>
    </source>
</evidence>
<dbReference type="GO" id="GO:0045259">
    <property type="term" value="C:proton-transporting ATP synthase complex"/>
    <property type="evidence" value="ECO:0007669"/>
    <property type="project" value="UniProtKB-KW"/>
</dbReference>
<dbReference type="AlphaFoldDB" id="A0A5E4RUZ4"/>
<dbReference type="InterPro" id="IPR036771">
    <property type="entry name" value="ATPsynth_dsu/esu_N"/>
</dbReference>
<dbReference type="GO" id="GO:0046933">
    <property type="term" value="F:proton-transporting ATP synthase activity, rotational mechanism"/>
    <property type="evidence" value="ECO:0007669"/>
    <property type="project" value="UniProtKB-UniRule"/>
</dbReference>
<keyword evidence="7 8" id="KW-0139">CF(1)</keyword>
<reference evidence="10 11" key="1">
    <citation type="submission" date="2019-08" db="EMBL/GenBank/DDBJ databases">
        <authorList>
            <person name="Peeters C."/>
        </authorList>
    </citation>
    <scope>NUCLEOTIDE SEQUENCE [LARGE SCALE GENOMIC DNA]</scope>
    <source>
        <strain evidence="10 11">LMG 31013</strain>
    </source>
</reference>
<comment type="function">
    <text evidence="1 8">Produces ATP from ADP in the presence of a proton gradient across the membrane.</text>
</comment>
<sequence>MTERCFSLTIATPSRIVVDRIAVVSLRAEDNSGAFGIRAGHADLVTLLSASVVRWRMADGSEHYCAIDGGVLLVSSGTDVSLACRDAVPGASLEALEAEVRRERAAQLEAMRRARFEQTRLHARAVRQMLRYLRPQPQRGEAE</sequence>
<evidence type="ECO:0000256" key="1">
    <source>
        <dbReference type="ARBA" id="ARBA00003543"/>
    </source>
</evidence>
<evidence type="ECO:0000256" key="6">
    <source>
        <dbReference type="ARBA" id="ARBA00023136"/>
    </source>
</evidence>
<evidence type="ECO:0000313" key="10">
    <source>
        <dbReference type="EMBL" id="VVD67296.1"/>
    </source>
</evidence>
<evidence type="ECO:0000256" key="8">
    <source>
        <dbReference type="HAMAP-Rule" id="MF_00530"/>
    </source>
</evidence>
<dbReference type="InterPro" id="IPR024037">
    <property type="entry name" value="Alt_ATP_synth_F1_esu"/>
</dbReference>
<evidence type="ECO:0000259" key="9">
    <source>
        <dbReference type="Pfam" id="PF02823"/>
    </source>
</evidence>
<evidence type="ECO:0000256" key="7">
    <source>
        <dbReference type="ARBA" id="ARBA00023196"/>
    </source>
</evidence>
<dbReference type="GO" id="GO:0012505">
    <property type="term" value="C:endomembrane system"/>
    <property type="evidence" value="ECO:0007669"/>
    <property type="project" value="UniProtKB-SubCell"/>
</dbReference>
<dbReference type="Proteomes" id="UP000334380">
    <property type="component" value="Unassembled WGS sequence"/>
</dbReference>
<dbReference type="InterPro" id="IPR001469">
    <property type="entry name" value="ATP_synth_F1_dsu/esu"/>
</dbReference>
<gene>
    <name evidence="10" type="primary">atpC_1</name>
    <name evidence="8" type="synonym">atpC</name>
    <name evidence="10" type="ORF">PTE31013_00417</name>
</gene>
<dbReference type="InterPro" id="IPR020546">
    <property type="entry name" value="ATP_synth_F1_dsu/esu_N"/>
</dbReference>
<dbReference type="RefSeq" id="WP_150611163.1">
    <property type="nucleotide sequence ID" value="NZ_CABPRU010000001.1"/>
</dbReference>
<comment type="subunit">
    <text evidence="8">F-type ATPases have 2 components, CF(1) - the catalytic core - and CF(0) - the membrane proton channel. CF(1) has five subunits: alpha(3), beta(3), gamma(1), delta(1), epsilon(1). CF(0) has three main subunits: a, b and c.</text>
</comment>
<evidence type="ECO:0000256" key="4">
    <source>
        <dbReference type="ARBA" id="ARBA00022448"/>
    </source>
</evidence>
<dbReference type="GO" id="GO:0005886">
    <property type="term" value="C:plasma membrane"/>
    <property type="evidence" value="ECO:0007669"/>
    <property type="project" value="UniProtKB-SubCell"/>
</dbReference>
<dbReference type="SUPFAM" id="SSF51344">
    <property type="entry name" value="Epsilon subunit of F1F0-ATP synthase N-terminal domain"/>
    <property type="match status" value="1"/>
</dbReference>
<name>A0A5E4RUZ4_9BURK</name>
<protein>
    <recommendedName>
        <fullName evidence="8">ATP synthase epsilon chain</fullName>
    </recommendedName>
    <alternativeName>
        <fullName evidence="8">ATP synthase F1 sector epsilon subunit</fullName>
    </alternativeName>
    <alternativeName>
        <fullName evidence="8">F-ATPase epsilon subunit</fullName>
    </alternativeName>
</protein>
<comment type="subcellular location">
    <subcellularLocation>
        <location evidence="8">Cell membrane</location>
        <topology evidence="8">Peripheral membrane protein</topology>
    </subcellularLocation>
    <subcellularLocation>
        <location evidence="2">Endomembrane system</location>
        <topology evidence="2">Peripheral membrane protein</topology>
    </subcellularLocation>
</comment>
<keyword evidence="6 8" id="KW-0472">Membrane</keyword>
<dbReference type="OrthoDB" id="8546953at2"/>
<keyword evidence="5 8" id="KW-0406">Ion transport</keyword>
<dbReference type="GO" id="GO:0005524">
    <property type="term" value="F:ATP binding"/>
    <property type="evidence" value="ECO:0007669"/>
    <property type="project" value="UniProtKB-UniRule"/>
</dbReference>
<feature type="domain" description="ATP synthase F1 complex delta/epsilon subunit N-terminal" evidence="9">
    <location>
        <begin position="6"/>
        <end position="84"/>
    </location>
</feature>
<keyword evidence="4 8" id="KW-0813">Transport</keyword>
<comment type="similarity">
    <text evidence="3 8">Belongs to the ATPase epsilon chain family.</text>
</comment>
<accession>A0A5E4RUZ4</accession>
<dbReference type="Gene3D" id="2.60.15.10">
    <property type="entry name" value="F0F1 ATP synthase delta/epsilon subunit, N-terminal"/>
    <property type="match status" value="1"/>
</dbReference>
<evidence type="ECO:0000256" key="2">
    <source>
        <dbReference type="ARBA" id="ARBA00004184"/>
    </source>
</evidence>
<organism evidence="10 11">
    <name type="scientific">Pandoraea terrigena</name>
    <dbReference type="NCBI Taxonomy" id="2508292"/>
    <lineage>
        <taxon>Bacteria</taxon>
        <taxon>Pseudomonadati</taxon>
        <taxon>Pseudomonadota</taxon>
        <taxon>Betaproteobacteria</taxon>
        <taxon>Burkholderiales</taxon>
        <taxon>Burkholderiaceae</taxon>
        <taxon>Pandoraea</taxon>
    </lineage>
</organism>
<dbReference type="EMBL" id="CABPRU010000001">
    <property type="protein sequence ID" value="VVD67296.1"/>
    <property type="molecule type" value="Genomic_DNA"/>
</dbReference>
<keyword evidence="11" id="KW-1185">Reference proteome</keyword>
<proteinExistence type="inferred from homology"/>
<evidence type="ECO:0000256" key="5">
    <source>
        <dbReference type="ARBA" id="ARBA00023065"/>
    </source>
</evidence>
<keyword evidence="8" id="KW-0375">Hydrogen ion transport</keyword>
<dbReference type="Pfam" id="PF02823">
    <property type="entry name" value="ATP-synt_DE_N"/>
    <property type="match status" value="1"/>
</dbReference>
<keyword evidence="8" id="KW-1003">Cell membrane</keyword>
<dbReference type="HAMAP" id="MF_00530">
    <property type="entry name" value="ATP_synth_epsil_bac"/>
    <property type="match status" value="1"/>
</dbReference>
<dbReference type="NCBIfam" id="NF009981">
    <property type="entry name" value="PRK13447.1"/>
    <property type="match status" value="1"/>
</dbReference>